<comment type="caution">
    <text evidence="2">The sequence shown here is derived from an EMBL/GenBank/DDBJ whole genome shotgun (WGS) entry which is preliminary data.</text>
</comment>
<dbReference type="RefSeq" id="WP_047033781.1">
    <property type="nucleotide sequence ID" value="NZ_CP016370.1"/>
</dbReference>
<sequence length="60" mass="6780">MKNFKKISRIMLKNINGNGACSNWISVTASCGVNYYLCSDNYKNKEEVGDAVMYFDKAKC</sequence>
<dbReference type="Proteomes" id="UP000254876">
    <property type="component" value="Unassembled WGS sequence"/>
</dbReference>
<proteinExistence type="predicted"/>
<dbReference type="AlphaFoldDB" id="A0A7Z7LZU3"/>
<dbReference type="Proteomes" id="UP001189000">
    <property type="component" value="Unassembled WGS sequence"/>
</dbReference>
<protein>
    <recommendedName>
        <fullName evidence="4">Bacteriocin</fullName>
    </recommendedName>
</protein>
<gene>
    <name evidence="1" type="ORF">CMU51_13625</name>
    <name evidence="2" type="ORF">NCTC10588_04016</name>
</gene>
<name>A0A7Z7LZU3_9FLAO</name>
<dbReference type="NCBIfam" id="NF047798">
    <property type="entry name" value="leader_Chryseo"/>
    <property type="match status" value="1"/>
</dbReference>
<evidence type="ECO:0008006" key="4">
    <source>
        <dbReference type="Google" id="ProtNLM"/>
    </source>
</evidence>
<reference evidence="1" key="2">
    <citation type="submission" date="2023-02" db="EMBL/GenBank/DDBJ databases">
        <title>Elizabethkingia anophelis draft genomes.</title>
        <authorList>
            <person name="Nicholson A.C."/>
            <person name="Whitney A.M."/>
            <person name="Humrighouse B.W."/>
            <person name="Villarma A."/>
            <person name="Bell M."/>
            <person name="Mcquiston J."/>
        </authorList>
    </citation>
    <scope>NUCLEOTIDE SEQUENCE</scope>
    <source>
        <strain evidence="1">B4955</strain>
    </source>
</reference>
<accession>A0A7Z7LZU3</accession>
<dbReference type="InterPro" id="IPR058074">
    <property type="entry name" value="Bacteriocin-like"/>
</dbReference>
<dbReference type="PROSITE" id="PS51257">
    <property type="entry name" value="PROKAR_LIPOPROTEIN"/>
    <property type="match status" value="1"/>
</dbReference>
<evidence type="ECO:0000313" key="1">
    <source>
        <dbReference type="EMBL" id="MDV3665096.1"/>
    </source>
</evidence>
<dbReference type="EMBL" id="UFYD01000001">
    <property type="protein sequence ID" value="STD14808.1"/>
    <property type="molecule type" value="Genomic_DNA"/>
</dbReference>
<reference evidence="2 3" key="1">
    <citation type="submission" date="2018-06" db="EMBL/GenBank/DDBJ databases">
        <authorList>
            <consortium name="Pathogen Informatics"/>
            <person name="Doyle S."/>
        </authorList>
    </citation>
    <scope>NUCLEOTIDE SEQUENCE [LARGE SCALE GENOMIC DNA]</scope>
    <source>
        <strain evidence="2 3">NCTC10588</strain>
    </source>
</reference>
<evidence type="ECO:0000313" key="3">
    <source>
        <dbReference type="Proteomes" id="UP000254876"/>
    </source>
</evidence>
<evidence type="ECO:0000313" key="2">
    <source>
        <dbReference type="EMBL" id="STD14808.1"/>
    </source>
</evidence>
<dbReference type="EMBL" id="NWGY01000013">
    <property type="protein sequence ID" value="MDV3665096.1"/>
    <property type="molecule type" value="Genomic_DNA"/>
</dbReference>
<organism evidence="2 3">
    <name type="scientific">Elizabethkingia anophelis</name>
    <dbReference type="NCBI Taxonomy" id="1117645"/>
    <lineage>
        <taxon>Bacteria</taxon>
        <taxon>Pseudomonadati</taxon>
        <taxon>Bacteroidota</taxon>
        <taxon>Flavobacteriia</taxon>
        <taxon>Flavobacteriales</taxon>
        <taxon>Weeksellaceae</taxon>
        <taxon>Elizabethkingia</taxon>
    </lineage>
</organism>